<dbReference type="PROSITE" id="PS52004">
    <property type="entry name" value="KS3_2"/>
    <property type="match status" value="1"/>
</dbReference>
<dbReference type="Pfam" id="PF08659">
    <property type="entry name" value="KR"/>
    <property type="match status" value="1"/>
</dbReference>
<dbReference type="SMART" id="SM00826">
    <property type="entry name" value="PKS_DH"/>
    <property type="match status" value="1"/>
</dbReference>
<dbReference type="InterPro" id="IPR050091">
    <property type="entry name" value="PKS_NRPS_Biosynth_Enz"/>
</dbReference>
<dbReference type="SMART" id="SM00825">
    <property type="entry name" value="PKS_KS"/>
    <property type="match status" value="1"/>
</dbReference>
<dbReference type="Pfam" id="PF00698">
    <property type="entry name" value="Acyl_transf_1"/>
    <property type="match status" value="1"/>
</dbReference>
<dbReference type="Pfam" id="PF21089">
    <property type="entry name" value="PKS_DH_N"/>
    <property type="match status" value="1"/>
</dbReference>
<feature type="active site" description="Proton donor; for dehydratase activity" evidence="5">
    <location>
        <position position="1080"/>
    </location>
</feature>
<dbReference type="InterPro" id="IPR036736">
    <property type="entry name" value="ACP-like_sf"/>
</dbReference>
<dbReference type="PANTHER" id="PTHR43775:SF37">
    <property type="entry name" value="SI:DKEY-61P9.11"/>
    <property type="match status" value="1"/>
</dbReference>
<name>A0ABT0SU96_9GAMM</name>
<dbReference type="Gene3D" id="1.10.1200.10">
    <property type="entry name" value="ACP-like"/>
    <property type="match status" value="1"/>
</dbReference>
<dbReference type="SMART" id="SM00827">
    <property type="entry name" value="PKS_AT"/>
    <property type="match status" value="1"/>
</dbReference>
<dbReference type="InterPro" id="IPR016039">
    <property type="entry name" value="Thiolase-like"/>
</dbReference>
<dbReference type="Pfam" id="PF02801">
    <property type="entry name" value="Ketoacyl-synt_C"/>
    <property type="match status" value="1"/>
</dbReference>
<feature type="domain" description="Ketosynthase family 3 (KS3)" evidence="7">
    <location>
        <begin position="1"/>
        <end position="426"/>
    </location>
</feature>
<dbReference type="SUPFAM" id="SSF51735">
    <property type="entry name" value="NAD(P)-binding Rossmann-fold domains"/>
    <property type="match status" value="2"/>
</dbReference>
<dbReference type="Pfam" id="PF00550">
    <property type="entry name" value="PP-binding"/>
    <property type="match status" value="1"/>
</dbReference>
<dbReference type="InterPro" id="IPR057326">
    <property type="entry name" value="KR_dom"/>
</dbReference>
<evidence type="ECO:0000313" key="10">
    <source>
        <dbReference type="Proteomes" id="UP001165308"/>
    </source>
</evidence>
<dbReference type="Gene3D" id="3.40.366.10">
    <property type="entry name" value="Malonyl-Coenzyme A Acyl Carrier Protein, domain 2"/>
    <property type="match status" value="1"/>
</dbReference>
<dbReference type="Gene3D" id="3.10.129.110">
    <property type="entry name" value="Polyketide synthase dehydratase"/>
    <property type="match status" value="1"/>
</dbReference>
<dbReference type="InterPro" id="IPR014030">
    <property type="entry name" value="Ketoacyl_synth_N"/>
</dbReference>
<evidence type="ECO:0000256" key="3">
    <source>
        <dbReference type="ARBA" id="ARBA00022553"/>
    </source>
</evidence>
<sequence length="2032" mass="222341">MIAIIGASCCLPGGIESVQDFWETLCAGKNMASAVPADRWNSERFYHPDATVPGKTYMHQGHFVDRDLTQFDNEAFRISKREAEGLDPQQRLLLELTWHAMEESGLALDNLPSRKVGVYVGGFTLDYFLGQFAAENRNHIGVHTSAGSTLTMLSNRISHTFDFCGPSLTVDTACSSSLVAYHYACEDLKKGLCDIAVVGGVNLMMRPEYPIGMAKGGFLAKDGRSKSFDASGDGYGRGEGGVAMVLRRTEDAERDCNKIWAVHVASGINQDGRTPGITLPSGDSQVTLMEDVLKRHAINPNAVSYVEAHGTGTAAGDPIEAASINQIYGERDAGNICYIGSAKSNVGHLEAGSGLVGVLKAALVAKTKMIPPIAGFNEPNPKIELDEQRMALADKLRPIGEQHSHPMVAVNSFGYGGTNAHIVLQHYSYDKALMTEDDAEREADDLLLTLTAASQNALIERVRQAKTLIENNLERICQVLKSFTRHSHLNKERICFVARDTIDLLGQINNFLDAPEDGGVETCIKPRKTIGFIYTGMGPQWFGMGQQLYKDNSVYREAALAFDERFQHIADFSILQEMQKDEEKSRIAETEFAQPANLLIQVALTQTLRAYGIEPHAVTGHSVGDVAAAYVSGGLSLDDAIRVSVARSQLQGTLRNRGGMLAAAIDEATALELMEQYSAGETSIAAINSPGSMTLAGPENELERIAAALQKQEIFHRMLSVEVPYHSKVMDEIHDALDARLANLAPQPFTTRCFSTVLGSEFDGPFDSTYWNRNVRQSVRFREAIEAMVEAGCEYFLEVGPHPVLARSLQEIFKQYEEADCTSSFILRRNEDERATLVRGIQHVHCHSNGFKRIPLGAQQRVQLPTYPWDKKYLWNESEQTIRDRRAGMIAPMLERPGEEPGVYLTDLSIYHLNYLKSHVVDGSPVIPAAAVVEAALEVARESHPHDAQIRIAQAKFMRTLALDDAGEQLLLRYDRDGHRLSILGGVERGASAFNTEMAQLHMQSADLELGNAVSSECPVEQDIDALYNMFNDVGLHSDELFQAVTKLDHNVQRDRFTAQVAVNEQLPCDGYVYHPTLIDGIFQSTAAFIADTTSAFIPVSVDEILLQKPTVSPRKVGVNGSLRRKTEDTVSADLEVFCPETQQVLMHIRNLTVKRIKELSDAQLLPTGNYQPTWTLTDEVKPASSVGEKILLIAPEDQALGTTVGLLDEDGAVVTVKRLGFVDDSGVWQVDCTPLTFDGKQAMADELALGEFDSVTLWCNLPERDSAAAAEAVCALTEALRLATAKAAGNNPQLTLLVENASKVTGEETLSPQAGAIMGGQRVAWSENEDVDVLLIDVDNLVDIDPNLLLNELLNSQRCDEIALRGGQRYQSLLKNRPAEVFDEQVNLTANAPYAWVNAGQGWRKRLVNVGRTPGIDGITVDLSAYGDRDEFAKSQPRTPQLIVGRREEANKYGMVEKRVIAIAPVGNSRIAARPQRETPLVEVPDENLTADELLELALVAWGEVIVHHHRIDSVDHVLVAESPLGNAIASAAKTCGADVTILDQNENWANKLATAEGEFALMAVPLNASRAWFCFARLAPGGKIVNLDLARGDVGPADVGLAIDELCRHKRDFEATLRAVFKSDVTPLRFEAYHLGDRQHVTPADVADQAVLDWRPPAQGTTAFASQQFDWDSANWMLVTGGLGGIGEKFIEWLVAQGLHKILIVGRSPYSKICMNPIWQKLVYEGVELAYLSADLTSDQFATDLKAFEVDNGKITSVAHLAGVIDDKQLAEMDSDTFRKVVRVKADGLNNVLKVLPVSQLNTVLAFSSIALVTGNSRQSNYCAANHYIENVTRNLRSQGVKGLTVHVGAIRDVGMIQRDKRLRQHIDNTGLSLIGSANLFIGIKHALLRGDGVVTVAGKPNWEKWSQLEVSAARSPRFKEVLADVGNASTDVYESLCHDLSQADANVRPHIFGEIIRGLFAPILRLEAAEISVTDGFSDLGIDSLMATELQLVLQKNLGIEVSLLSLIGDSQSVSKLAINELKKMRLGA</sequence>
<comment type="caution">
    <text evidence="9">The sequence shown here is derived from an EMBL/GenBank/DDBJ whole genome shotgun (WGS) entry which is preliminary data.</text>
</comment>
<dbReference type="InterPro" id="IPR049900">
    <property type="entry name" value="PKS_mFAS_DH"/>
</dbReference>
<evidence type="ECO:0000256" key="2">
    <source>
        <dbReference type="ARBA" id="ARBA00022450"/>
    </source>
</evidence>
<dbReference type="PANTHER" id="PTHR43775">
    <property type="entry name" value="FATTY ACID SYNTHASE"/>
    <property type="match status" value="1"/>
</dbReference>
<dbReference type="SMART" id="SM00823">
    <property type="entry name" value="PKS_PP"/>
    <property type="match status" value="1"/>
</dbReference>
<dbReference type="SUPFAM" id="SSF47336">
    <property type="entry name" value="ACP-like"/>
    <property type="match status" value="1"/>
</dbReference>
<protein>
    <submittedName>
        <fullName evidence="9">SDR family NAD(P)-dependent oxidoreductase</fullName>
    </submittedName>
</protein>
<dbReference type="InterPro" id="IPR001227">
    <property type="entry name" value="Ac_transferase_dom_sf"/>
</dbReference>
<keyword evidence="10" id="KW-1185">Reference proteome</keyword>
<dbReference type="PROSITE" id="PS52019">
    <property type="entry name" value="PKS_MFAS_DH"/>
    <property type="match status" value="1"/>
</dbReference>
<feature type="active site" description="Proton acceptor; for dehydratase activity" evidence="5">
    <location>
        <position position="919"/>
    </location>
</feature>
<dbReference type="SUPFAM" id="SSF53901">
    <property type="entry name" value="Thiolase-like"/>
    <property type="match status" value="1"/>
</dbReference>
<dbReference type="InterPro" id="IPR009081">
    <property type="entry name" value="PP-bd_ACP"/>
</dbReference>
<dbReference type="CDD" id="cd00833">
    <property type="entry name" value="PKS"/>
    <property type="match status" value="1"/>
</dbReference>
<dbReference type="SMART" id="SM00822">
    <property type="entry name" value="PKS_KR"/>
    <property type="match status" value="1"/>
</dbReference>
<dbReference type="InterPro" id="IPR020806">
    <property type="entry name" value="PKS_PP-bd"/>
</dbReference>
<comment type="similarity">
    <text evidence="1">Belongs to the short-chain dehydrogenases/reductases (SDR) family.</text>
</comment>
<dbReference type="Pfam" id="PF00109">
    <property type="entry name" value="ketoacyl-synt"/>
    <property type="match status" value="1"/>
</dbReference>
<keyword evidence="2" id="KW-0596">Phosphopantetheine</keyword>
<keyword evidence="4" id="KW-0808">Transferase</keyword>
<gene>
    <name evidence="9" type="ORF">M8006_14385</name>
</gene>
<dbReference type="Gene3D" id="3.40.47.10">
    <property type="match status" value="1"/>
</dbReference>
<evidence type="ECO:0000256" key="5">
    <source>
        <dbReference type="PROSITE-ProRule" id="PRU01363"/>
    </source>
</evidence>
<feature type="region of interest" description="N-terminal hotdog fold" evidence="5">
    <location>
        <begin position="887"/>
        <end position="1008"/>
    </location>
</feature>
<keyword evidence="3" id="KW-0597">Phosphoprotein</keyword>
<dbReference type="SUPFAM" id="SSF52151">
    <property type="entry name" value="FabD/lysophospholipase-like"/>
    <property type="match status" value="1"/>
</dbReference>
<dbReference type="InterPro" id="IPR016036">
    <property type="entry name" value="Malonyl_transacylase_ACP-bd"/>
</dbReference>
<dbReference type="Proteomes" id="UP001165308">
    <property type="component" value="Unassembled WGS sequence"/>
</dbReference>
<accession>A0ABT0SU96</accession>
<proteinExistence type="inferred from homology"/>
<dbReference type="SUPFAM" id="SSF55048">
    <property type="entry name" value="Probable ACP-binding domain of malonyl-CoA ACP transacylase"/>
    <property type="match status" value="1"/>
</dbReference>
<evidence type="ECO:0000313" key="9">
    <source>
        <dbReference type="EMBL" id="MCL7931153.1"/>
    </source>
</evidence>
<feature type="region of interest" description="C-terminal hotdog fold" evidence="5">
    <location>
        <begin position="1019"/>
        <end position="1163"/>
    </location>
</feature>
<dbReference type="Gene3D" id="3.40.50.720">
    <property type="entry name" value="NAD(P)-binding Rossmann-like Domain"/>
    <property type="match status" value="2"/>
</dbReference>
<dbReference type="InterPro" id="IPR032821">
    <property type="entry name" value="PKS_assoc"/>
</dbReference>
<dbReference type="PROSITE" id="PS50075">
    <property type="entry name" value="CARRIER"/>
    <property type="match status" value="1"/>
</dbReference>
<dbReference type="InterPro" id="IPR020807">
    <property type="entry name" value="PKS_DH"/>
</dbReference>
<feature type="domain" description="PKS/mFAS DH" evidence="8">
    <location>
        <begin position="887"/>
        <end position="1163"/>
    </location>
</feature>
<dbReference type="InterPro" id="IPR049552">
    <property type="entry name" value="PKS_DH_N"/>
</dbReference>
<evidence type="ECO:0000259" key="6">
    <source>
        <dbReference type="PROSITE" id="PS50075"/>
    </source>
</evidence>
<evidence type="ECO:0000256" key="1">
    <source>
        <dbReference type="ARBA" id="ARBA00006484"/>
    </source>
</evidence>
<dbReference type="Gene3D" id="3.30.70.3290">
    <property type="match status" value="1"/>
</dbReference>
<dbReference type="RefSeq" id="WP_250083365.1">
    <property type="nucleotide sequence ID" value="NZ_JAMJPJ010000030.1"/>
</dbReference>
<dbReference type="InterPro" id="IPR013968">
    <property type="entry name" value="PKS_KR"/>
</dbReference>
<feature type="domain" description="Carrier" evidence="6">
    <location>
        <begin position="1953"/>
        <end position="2028"/>
    </location>
</feature>
<reference evidence="9" key="1">
    <citation type="submission" date="2022-05" db="EMBL/GenBank/DDBJ databases">
        <title>Halomonas geminus sp. nov. and Halomonas llamarensis sp. nov. isolated from high-altitude salars of the Atacama Desert.</title>
        <authorList>
            <person name="Hintersatz C."/>
            <person name="Rojas L.A."/>
            <person name="Wei T.-S."/>
            <person name="Kutschke S."/>
            <person name="Lehmann F."/>
            <person name="Jain R."/>
            <person name="Pollmann K."/>
        </authorList>
    </citation>
    <scope>NUCLEOTIDE SEQUENCE</scope>
    <source>
        <strain evidence="9">ATCHA</strain>
    </source>
</reference>
<dbReference type="InterPro" id="IPR036291">
    <property type="entry name" value="NAD(P)-bd_dom_sf"/>
</dbReference>
<evidence type="ECO:0000259" key="7">
    <source>
        <dbReference type="PROSITE" id="PS52004"/>
    </source>
</evidence>
<dbReference type="InterPro" id="IPR020841">
    <property type="entry name" value="PKS_Beta-ketoAc_synthase_dom"/>
</dbReference>
<dbReference type="InterPro" id="IPR042104">
    <property type="entry name" value="PKS_dehydratase_sf"/>
</dbReference>
<dbReference type="InterPro" id="IPR014043">
    <property type="entry name" value="Acyl_transferase_dom"/>
</dbReference>
<dbReference type="EMBL" id="JAMJPJ010000030">
    <property type="protein sequence ID" value="MCL7931153.1"/>
    <property type="molecule type" value="Genomic_DNA"/>
</dbReference>
<dbReference type="InterPro" id="IPR016035">
    <property type="entry name" value="Acyl_Trfase/lysoPLipase"/>
</dbReference>
<evidence type="ECO:0000259" key="8">
    <source>
        <dbReference type="PROSITE" id="PS52019"/>
    </source>
</evidence>
<evidence type="ECO:0000256" key="4">
    <source>
        <dbReference type="ARBA" id="ARBA00022679"/>
    </source>
</evidence>
<dbReference type="Pfam" id="PF14765">
    <property type="entry name" value="PS-DH"/>
    <property type="match status" value="1"/>
</dbReference>
<dbReference type="InterPro" id="IPR049551">
    <property type="entry name" value="PKS_DH_C"/>
</dbReference>
<organism evidence="9 10">
    <name type="scientific">Halomonas llamarensis</name>
    <dbReference type="NCBI Taxonomy" id="2945104"/>
    <lineage>
        <taxon>Bacteria</taxon>
        <taxon>Pseudomonadati</taxon>
        <taxon>Pseudomonadota</taxon>
        <taxon>Gammaproteobacteria</taxon>
        <taxon>Oceanospirillales</taxon>
        <taxon>Halomonadaceae</taxon>
        <taxon>Halomonas</taxon>
    </lineage>
</organism>
<dbReference type="Pfam" id="PF16197">
    <property type="entry name" value="KAsynt_C_assoc"/>
    <property type="match status" value="1"/>
</dbReference>
<dbReference type="InterPro" id="IPR014031">
    <property type="entry name" value="Ketoacyl_synth_C"/>
</dbReference>